<evidence type="ECO:0000256" key="3">
    <source>
        <dbReference type="ARBA" id="ARBA00022630"/>
    </source>
</evidence>
<dbReference type="SMART" id="SM00893">
    <property type="entry name" value="ETF"/>
    <property type="match status" value="1"/>
</dbReference>
<dbReference type="InterPro" id="IPR033947">
    <property type="entry name" value="ETF_alpha_N"/>
</dbReference>
<reference evidence="11 12" key="1">
    <citation type="submission" date="2018-01" db="EMBL/GenBank/DDBJ databases">
        <title>Complete genome sequence of Bacteriovorax stolpii DSM12778.</title>
        <authorList>
            <person name="Tang B."/>
            <person name="Chang J."/>
        </authorList>
    </citation>
    <scope>NUCLEOTIDE SEQUENCE [LARGE SCALE GENOMIC DNA]</scope>
    <source>
        <strain evidence="11 12">DSM 12778</strain>
    </source>
</reference>
<evidence type="ECO:0000256" key="5">
    <source>
        <dbReference type="ARBA" id="ARBA00022982"/>
    </source>
</evidence>
<evidence type="ECO:0000259" key="10">
    <source>
        <dbReference type="SMART" id="SM00893"/>
    </source>
</evidence>
<dbReference type="InterPro" id="IPR029035">
    <property type="entry name" value="DHS-like_NAD/FAD-binding_dom"/>
</dbReference>
<protein>
    <recommendedName>
        <fullName evidence="7">Electron transfer flavoprotein subunit alpha</fullName>
    </recommendedName>
    <alternativeName>
        <fullName evidence="8">Electron transfer flavoprotein large subunit</fullName>
    </alternativeName>
</protein>
<feature type="binding site" evidence="9">
    <location>
        <begin position="263"/>
        <end position="270"/>
    </location>
    <ligand>
        <name>FAD</name>
        <dbReference type="ChEBI" id="CHEBI:57692"/>
    </ligand>
</feature>
<dbReference type="PANTHER" id="PTHR43153">
    <property type="entry name" value="ELECTRON TRANSFER FLAVOPROTEIN ALPHA"/>
    <property type="match status" value="1"/>
</dbReference>
<dbReference type="EMBL" id="CP025704">
    <property type="protein sequence ID" value="AUO00076.1"/>
    <property type="molecule type" value="Genomic_DNA"/>
</dbReference>
<comment type="cofactor">
    <cofactor evidence="9">
        <name>FAD</name>
        <dbReference type="ChEBI" id="CHEBI:57692"/>
    </cofactor>
    <text evidence="9">Binds 1 FAD per dimer.</text>
</comment>
<evidence type="ECO:0000256" key="1">
    <source>
        <dbReference type="ARBA" id="ARBA00005817"/>
    </source>
</evidence>
<dbReference type="CDD" id="cd01715">
    <property type="entry name" value="ETF_alpha"/>
    <property type="match status" value="1"/>
</dbReference>
<dbReference type="SUPFAM" id="SSF52402">
    <property type="entry name" value="Adenine nucleotide alpha hydrolases-like"/>
    <property type="match status" value="1"/>
</dbReference>
<keyword evidence="5" id="KW-0249">Electron transport</keyword>
<comment type="function">
    <text evidence="6">The electron transfer flavoprotein serves as a specific electron acceptor for other dehydrogenases. It transfers the electrons to the main respiratory chain via ETF-ubiquinone oxidoreductase (ETF dehydrogenase).</text>
</comment>
<dbReference type="Pfam" id="PF00766">
    <property type="entry name" value="ETF_alpha"/>
    <property type="match status" value="1"/>
</dbReference>
<dbReference type="PIRSF" id="PIRSF000089">
    <property type="entry name" value="Electra_flavoP_a"/>
    <property type="match status" value="1"/>
</dbReference>
<dbReference type="InterPro" id="IPR001308">
    <property type="entry name" value="ETF_a/FixB"/>
</dbReference>
<accession>A0A2K9NYM8</accession>
<evidence type="ECO:0000256" key="2">
    <source>
        <dbReference type="ARBA" id="ARBA00022448"/>
    </source>
</evidence>
<dbReference type="InterPro" id="IPR014731">
    <property type="entry name" value="ETF_asu_C"/>
</dbReference>
<sequence length="320" mass="33135">MAKILVFTELHGSHVKGVTLEILGKLAGHTVDVAAIGAIPAEAIADLAKFGAANVHSLKGANLEKYTPEGYANALKGFIAGGSYDYVFAGATSLGKDLLPRVATMFDAGMASEVTNFIMEGDKFAGTRPLFAGKCFAKVELQGPKPHFVTVRPNALGMNANPTAGAASVKEDAVDAGAIRAMIKDIVKGASEKLDLTEANIIVSGGRAMKDAANFKILEEMANVIGATVGASRAAVDSGFAPHAMQVGQTGKTVAPSLYIACGISGAIQHLAGMRTSKVIVAINTDPDAPIFTKADYGIVGDLFTIVPIMTQEFKNLLGK</sequence>
<keyword evidence="4 9" id="KW-0274">FAD</keyword>
<feature type="binding site" evidence="9">
    <location>
        <begin position="246"/>
        <end position="250"/>
    </location>
    <ligand>
        <name>FAD</name>
        <dbReference type="ChEBI" id="CHEBI:57692"/>
    </ligand>
</feature>
<evidence type="ECO:0000313" key="11">
    <source>
        <dbReference type="EMBL" id="AUO00076.1"/>
    </source>
</evidence>
<dbReference type="InterPro" id="IPR014730">
    <property type="entry name" value="ETF_a/b_N"/>
</dbReference>
<dbReference type="PANTHER" id="PTHR43153:SF1">
    <property type="entry name" value="ELECTRON TRANSFER FLAVOPROTEIN SUBUNIT ALPHA, MITOCHONDRIAL"/>
    <property type="match status" value="1"/>
</dbReference>
<dbReference type="GO" id="GO:0050660">
    <property type="term" value="F:flavin adenine dinucleotide binding"/>
    <property type="evidence" value="ECO:0007669"/>
    <property type="project" value="InterPro"/>
</dbReference>
<keyword evidence="2" id="KW-0813">Transport</keyword>
<evidence type="ECO:0000256" key="7">
    <source>
        <dbReference type="ARBA" id="ARBA00068674"/>
    </source>
</evidence>
<dbReference type="GO" id="GO:0033539">
    <property type="term" value="P:fatty acid beta-oxidation using acyl-CoA dehydrogenase"/>
    <property type="evidence" value="ECO:0007669"/>
    <property type="project" value="TreeGrafter"/>
</dbReference>
<proteinExistence type="inferred from homology"/>
<feature type="domain" description="Electron transfer flavoprotein alpha/beta-subunit N-terminal" evidence="10">
    <location>
        <begin position="4"/>
        <end position="187"/>
    </location>
</feature>
<dbReference type="Pfam" id="PF01012">
    <property type="entry name" value="ETF"/>
    <property type="match status" value="1"/>
</dbReference>
<dbReference type="SUPFAM" id="SSF52467">
    <property type="entry name" value="DHS-like NAD/FAD-binding domain"/>
    <property type="match status" value="1"/>
</dbReference>
<dbReference type="Proteomes" id="UP000235584">
    <property type="component" value="Chromosome"/>
</dbReference>
<dbReference type="InterPro" id="IPR014729">
    <property type="entry name" value="Rossmann-like_a/b/a_fold"/>
</dbReference>
<dbReference type="GO" id="GO:0009055">
    <property type="term" value="F:electron transfer activity"/>
    <property type="evidence" value="ECO:0007669"/>
    <property type="project" value="InterPro"/>
</dbReference>
<dbReference type="FunFam" id="3.40.50.1220:FF:000001">
    <property type="entry name" value="Electron transfer flavoprotein, alpha subunit"/>
    <property type="match status" value="1"/>
</dbReference>
<dbReference type="PROSITE" id="PS00696">
    <property type="entry name" value="ETF_ALPHA"/>
    <property type="match status" value="1"/>
</dbReference>
<evidence type="ECO:0000256" key="8">
    <source>
        <dbReference type="ARBA" id="ARBA00079299"/>
    </source>
</evidence>
<organism evidence="11 12">
    <name type="scientific">Bacteriovorax stolpii</name>
    <name type="common">Bdellovibrio stolpii</name>
    <dbReference type="NCBI Taxonomy" id="960"/>
    <lineage>
        <taxon>Bacteria</taxon>
        <taxon>Pseudomonadati</taxon>
        <taxon>Bdellovibrionota</taxon>
        <taxon>Bacteriovoracia</taxon>
        <taxon>Bacteriovoracales</taxon>
        <taxon>Bacteriovoracaceae</taxon>
        <taxon>Bacteriovorax</taxon>
    </lineage>
</organism>
<feature type="binding site" evidence="9">
    <location>
        <position position="284"/>
    </location>
    <ligand>
        <name>FAD</name>
        <dbReference type="ChEBI" id="CHEBI:57692"/>
    </ligand>
</feature>
<gene>
    <name evidence="11" type="ORF">C0V70_18585</name>
</gene>
<keyword evidence="12" id="KW-1185">Reference proteome</keyword>
<dbReference type="AlphaFoldDB" id="A0A2K9NYM8"/>
<evidence type="ECO:0000313" key="12">
    <source>
        <dbReference type="Proteomes" id="UP000235584"/>
    </source>
</evidence>
<dbReference type="KEGG" id="bsto:C0V70_18585"/>
<feature type="binding site" evidence="9">
    <location>
        <position position="207"/>
    </location>
    <ligand>
        <name>FAD</name>
        <dbReference type="ChEBI" id="CHEBI:57692"/>
    </ligand>
</feature>
<evidence type="ECO:0000256" key="6">
    <source>
        <dbReference type="ARBA" id="ARBA00025649"/>
    </source>
</evidence>
<name>A0A2K9NYM8_BACTC</name>
<evidence type="ECO:0000256" key="9">
    <source>
        <dbReference type="PIRSR" id="PIRSR000089-1"/>
    </source>
</evidence>
<dbReference type="InterPro" id="IPR018206">
    <property type="entry name" value="ETF_asu_C_CS"/>
</dbReference>
<dbReference type="Gene3D" id="3.40.50.620">
    <property type="entry name" value="HUPs"/>
    <property type="match status" value="1"/>
</dbReference>
<dbReference type="Gene3D" id="3.40.50.1220">
    <property type="entry name" value="TPP-binding domain"/>
    <property type="match status" value="1"/>
</dbReference>
<comment type="similarity">
    <text evidence="1">Belongs to the ETF alpha-subunit/FixB family.</text>
</comment>
<dbReference type="RefSeq" id="WP_102245363.1">
    <property type="nucleotide sequence ID" value="NZ_CP025704.1"/>
</dbReference>
<keyword evidence="3" id="KW-0285">Flavoprotein</keyword>
<evidence type="ECO:0000256" key="4">
    <source>
        <dbReference type="ARBA" id="ARBA00022827"/>
    </source>
</evidence>
<feature type="binding site" evidence="9">
    <location>
        <begin position="232"/>
        <end position="233"/>
    </location>
    <ligand>
        <name>FAD</name>
        <dbReference type="ChEBI" id="CHEBI:57692"/>
    </ligand>
</feature>